<dbReference type="EMBL" id="UGLW01000003">
    <property type="protein sequence ID" value="STU76109.1"/>
    <property type="molecule type" value="Genomic_DNA"/>
</dbReference>
<dbReference type="PANTHER" id="PTHR43303:SF4">
    <property type="entry name" value="NADPH DEHYDROGENASE C23G7.10C-RELATED"/>
    <property type="match status" value="1"/>
</dbReference>
<evidence type="ECO:0000313" key="3">
    <source>
        <dbReference type="Proteomes" id="UP000254487"/>
    </source>
</evidence>
<dbReference type="PANTHER" id="PTHR43303">
    <property type="entry name" value="NADPH DEHYDROGENASE C23G7.10C-RELATED"/>
    <property type="match status" value="1"/>
</dbReference>
<reference evidence="2 3" key="1">
    <citation type="submission" date="2018-06" db="EMBL/GenBank/DDBJ databases">
        <authorList>
            <consortium name="Pathogen Informatics"/>
            <person name="Doyle S."/>
        </authorList>
    </citation>
    <scope>NUCLEOTIDE SEQUENCE [LARGE SCALE GENOMIC DNA]</scope>
    <source>
        <strain evidence="2 3">NCTC10313</strain>
    </source>
</reference>
<dbReference type="Gene3D" id="3.20.20.70">
    <property type="entry name" value="Aldolase class I"/>
    <property type="match status" value="1"/>
</dbReference>
<dbReference type="Proteomes" id="UP000254487">
    <property type="component" value="Unassembled WGS sequence"/>
</dbReference>
<comment type="cofactor">
    <cofactor evidence="1">
        <name>FMN</name>
        <dbReference type="ChEBI" id="CHEBI:58210"/>
    </cofactor>
</comment>
<dbReference type="GO" id="GO:0050661">
    <property type="term" value="F:NADP binding"/>
    <property type="evidence" value="ECO:0007669"/>
    <property type="project" value="InterPro"/>
</dbReference>
<keyword evidence="2" id="KW-0560">Oxidoreductase</keyword>
<sequence>MRYPLEVFKAIREAVGNTMAVGVRLSATDWVEGGWDCEQSIKFSQQLETLGSDYIFTSPAAVCRRSRRSPLGRDTSCLSPAIFASR</sequence>
<evidence type="ECO:0000256" key="1">
    <source>
        <dbReference type="ARBA" id="ARBA00001917"/>
    </source>
</evidence>
<protein>
    <submittedName>
        <fullName evidence="2">Putative NADH:flavin oxidoreductase/NADH oxidase</fullName>
        <ecNumber evidence="2">1.-.-.-</ecNumber>
    </submittedName>
</protein>
<dbReference type="GO" id="GO:0010181">
    <property type="term" value="F:FMN binding"/>
    <property type="evidence" value="ECO:0007669"/>
    <property type="project" value="InterPro"/>
</dbReference>
<dbReference type="AlphaFoldDB" id="A0A377ZMC1"/>
<accession>A0A377ZMC1</accession>
<organism evidence="2 3">
    <name type="scientific">Klebsiella pneumoniae subsp. ozaenae</name>
    <dbReference type="NCBI Taxonomy" id="574"/>
    <lineage>
        <taxon>Bacteria</taxon>
        <taxon>Pseudomonadati</taxon>
        <taxon>Pseudomonadota</taxon>
        <taxon>Gammaproteobacteria</taxon>
        <taxon>Enterobacterales</taxon>
        <taxon>Enterobacteriaceae</taxon>
        <taxon>Klebsiella/Raoultella group</taxon>
        <taxon>Klebsiella</taxon>
        <taxon>Klebsiella pneumoniae complex</taxon>
    </lineage>
</organism>
<dbReference type="EC" id="1.-.-.-" evidence="2"/>
<name>A0A377ZMC1_KLEPO</name>
<dbReference type="SUPFAM" id="SSF51395">
    <property type="entry name" value="FMN-linked oxidoreductases"/>
    <property type="match status" value="1"/>
</dbReference>
<dbReference type="InterPro" id="IPR044152">
    <property type="entry name" value="YqjM-like"/>
</dbReference>
<gene>
    <name evidence="2" type="ORF">NCTC10313_03599</name>
</gene>
<evidence type="ECO:0000313" key="2">
    <source>
        <dbReference type="EMBL" id="STU76109.1"/>
    </source>
</evidence>
<proteinExistence type="predicted"/>
<dbReference type="GO" id="GO:0003959">
    <property type="term" value="F:NADPH dehydrogenase activity"/>
    <property type="evidence" value="ECO:0007669"/>
    <property type="project" value="InterPro"/>
</dbReference>
<dbReference type="InterPro" id="IPR013785">
    <property type="entry name" value="Aldolase_TIM"/>
</dbReference>